<dbReference type="Proteomes" id="UP000016534">
    <property type="component" value="Unassembled WGS sequence"/>
</dbReference>
<name>A0ABN0NFY7_9GAMM</name>
<keyword evidence="3" id="KW-1185">Reference proteome</keyword>
<dbReference type="EMBL" id="AHCF02000027">
    <property type="protein sequence ID" value="ERG60478.1"/>
    <property type="molecule type" value="Genomic_DNA"/>
</dbReference>
<feature type="chain" id="PRO_5045587512" evidence="1">
    <location>
        <begin position="20"/>
        <end position="298"/>
    </location>
</feature>
<evidence type="ECO:0000313" key="3">
    <source>
        <dbReference type="Proteomes" id="UP000016534"/>
    </source>
</evidence>
<evidence type="ECO:0000256" key="1">
    <source>
        <dbReference type="SAM" id="SignalP"/>
    </source>
</evidence>
<protein>
    <submittedName>
        <fullName evidence="2">Uncharacterized protein</fullName>
    </submittedName>
</protein>
<proteinExistence type="predicted"/>
<gene>
    <name evidence="2" type="ORF">PUND_12127</name>
</gene>
<evidence type="ECO:0000313" key="2">
    <source>
        <dbReference type="EMBL" id="ERG60478.1"/>
    </source>
</evidence>
<reference evidence="2" key="2">
    <citation type="submission" date="2013-04" db="EMBL/GenBank/DDBJ databases">
        <title>Genome sequence of Pseudoalteromonas undina.</title>
        <authorList>
            <person name="Xie B.-B."/>
            <person name="Rong J.-C."/>
            <person name="Qin Q.-L."/>
            <person name="Shu Y.-L."/>
            <person name="Zhang Y.-Z."/>
        </authorList>
    </citation>
    <scope>NUCLEOTIDE SEQUENCE</scope>
    <source>
        <strain evidence="2">NCIMB 2128</strain>
    </source>
</reference>
<sequence length="298" mass="32687">MKKVIFASLLSIFSTSTIANEQSLTTECSACFSYEQFKTSAKSNAQLDKTRDVYVMNLEALTIKKFEVSKRFSGYRTIPGTGSVTDGRGGKMKGIKVPTYSVTVKDHNVEQSVLNNFYNLSDAKKQVMMSVQSLKADEVPSEIAGSVWDLVGSSSIQNKVARHYNGNTNLRNDLTNFANATDKVSGLLNVDKIMVQVSFSDGSTAIFSLYAVINGDLIWDFERGTDVDLNKVKPNFDTKNAESYDFNKGGADVFVDFYNAAKRAGVSFTSTSSEGAQTGGRVTCATKNLDKYICTYTR</sequence>
<keyword evidence="1" id="KW-0732">Signal</keyword>
<comment type="caution">
    <text evidence="2">The sequence shown here is derived from an EMBL/GenBank/DDBJ whole genome shotgun (WGS) entry which is preliminary data.</text>
</comment>
<accession>A0ABN0NFY7</accession>
<reference evidence="2" key="1">
    <citation type="journal article" date="2012" name="J. Bacteriol.">
        <title>Genome sequences of type strains of seven species of the marine bacterium Pseudoalteromonas.</title>
        <authorList>
            <person name="Xie B.B."/>
            <person name="Shu Y.L."/>
            <person name="Qin Q.L."/>
            <person name="Rong J.C."/>
            <person name="Zhang X.Y."/>
            <person name="Chen X.L."/>
            <person name="Shi M."/>
            <person name="He H.L."/>
            <person name="Zhou B.C."/>
            <person name="Zhang Y.Z."/>
        </authorList>
    </citation>
    <scope>NUCLEOTIDE SEQUENCE [LARGE SCALE GENOMIC DNA]</scope>
    <source>
        <strain evidence="2">NCIMB 2128</strain>
    </source>
</reference>
<feature type="signal peptide" evidence="1">
    <location>
        <begin position="1"/>
        <end position="19"/>
    </location>
</feature>
<organism evidence="2 3">
    <name type="scientific">Pseudoalteromonas undina</name>
    <dbReference type="NCBI Taxonomy" id="43660"/>
    <lineage>
        <taxon>Bacteria</taxon>
        <taxon>Pseudomonadati</taxon>
        <taxon>Pseudomonadota</taxon>
        <taxon>Gammaproteobacteria</taxon>
        <taxon>Alteromonadales</taxon>
        <taxon>Pseudoalteromonadaceae</taxon>
        <taxon>Pseudoalteromonas</taxon>
    </lineage>
</organism>